<dbReference type="SUPFAM" id="SSF51695">
    <property type="entry name" value="PLC-like phosphodiesterases"/>
    <property type="match status" value="1"/>
</dbReference>
<dbReference type="EMBL" id="QHJG01000054">
    <property type="protein sequence ID" value="PWY53938.1"/>
    <property type="molecule type" value="Genomic_DNA"/>
</dbReference>
<dbReference type="InterPro" id="IPR017946">
    <property type="entry name" value="PLC-like_Pdiesterase_TIM-brl"/>
</dbReference>
<evidence type="ECO:0000313" key="2">
    <source>
        <dbReference type="EMBL" id="PWY53938.1"/>
    </source>
</evidence>
<keyword evidence="5" id="KW-1185">Reference proteome</keyword>
<evidence type="ECO:0000259" key="1">
    <source>
        <dbReference type="PROSITE" id="PS51704"/>
    </source>
</evidence>
<dbReference type="GO" id="GO:0006629">
    <property type="term" value="P:lipid metabolic process"/>
    <property type="evidence" value="ECO:0007669"/>
    <property type="project" value="InterPro"/>
</dbReference>
<sequence>MSLNLLEKIVDSYFAVVPRDKPSLEMVKAARLIAHRGAHNNAQGIIENTLAAFNLAKELGCWGIEFDVHATADKVLVVNHDATLKRLWGHDRAIANLSFKELRDLAPDVPTLDEVIAAYGGRMHLLIELKVPFQDEEALVKSLQGLSAGEHYHLLTLNSSIFSFLSKFPKNALLLVAVHNNVDQFCDVSLNEDYGGVLGHYLMIGNKALNRLKSAGKIIGVGMVDSKFSLYRELNRGINWLFTNRASEVNSYLHHF</sequence>
<dbReference type="InterPro" id="IPR030395">
    <property type="entry name" value="GP_PDE_dom"/>
</dbReference>
<reference evidence="3 5" key="2">
    <citation type="submission" date="2018-12" db="EMBL/GenBank/DDBJ databases">
        <title>Legionella sp,whole genome shotgun sequence.</title>
        <authorList>
            <person name="Wu H."/>
        </authorList>
    </citation>
    <scope>NUCLEOTIDE SEQUENCE [LARGE SCALE GENOMIC DNA]</scope>
    <source>
        <strain evidence="3">Km489</strain>
        <strain evidence="5">km489</strain>
    </source>
</reference>
<dbReference type="RefSeq" id="WP_110144180.1">
    <property type="nucleotide sequence ID" value="NZ_QHJG01000054.1"/>
</dbReference>
<feature type="domain" description="GP-PDE" evidence="1">
    <location>
        <begin position="30"/>
        <end position="256"/>
    </location>
</feature>
<dbReference type="Proteomes" id="UP000287374">
    <property type="component" value="Unassembled WGS sequence"/>
</dbReference>
<proteinExistence type="predicted"/>
<dbReference type="Pfam" id="PF03009">
    <property type="entry name" value="GDPD"/>
    <property type="match status" value="1"/>
</dbReference>
<comment type="caution">
    <text evidence="2">The sequence shown here is derived from an EMBL/GenBank/DDBJ whole genome shotgun (WGS) entry which is preliminary data.</text>
</comment>
<protein>
    <submittedName>
        <fullName evidence="2">Glycerophosphodiester phosphodiesterase</fullName>
    </submittedName>
</protein>
<dbReference type="PROSITE" id="PS51704">
    <property type="entry name" value="GP_PDE"/>
    <property type="match status" value="1"/>
</dbReference>
<evidence type="ECO:0000313" key="4">
    <source>
        <dbReference type="Proteomes" id="UP000247152"/>
    </source>
</evidence>
<dbReference type="PANTHER" id="PTHR46211">
    <property type="entry name" value="GLYCEROPHOSPHORYL DIESTER PHOSPHODIESTERASE"/>
    <property type="match status" value="1"/>
</dbReference>
<evidence type="ECO:0000313" key="3">
    <source>
        <dbReference type="EMBL" id="RUR18643.1"/>
    </source>
</evidence>
<gene>
    <name evidence="2" type="ORF">DGG96_19665</name>
    <name evidence="3" type="ORF">ELY20_16430</name>
</gene>
<dbReference type="Gene3D" id="3.20.20.190">
    <property type="entry name" value="Phosphatidylinositol (PI) phosphodiesterase"/>
    <property type="match status" value="1"/>
</dbReference>
<organism evidence="2 4">
    <name type="scientific">Legionella qingyii</name>
    <dbReference type="NCBI Taxonomy" id="2184757"/>
    <lineage>
        <taxon>Bacteria</taxon>
        <taxon>Pseudomonadati</taxon>
        <taxon>Pseudomonadota</taxon>
        <taxon>Gammaproteobacteria</taxon>
        <taxon>Legionellales</taxon>
        <taxon>Legionellaceae</taxon>
        <taxon>Legionella</taxon>
    </lineage>
</organism>
<accession>A0A317TY51</accession>
<dbReference type="AlphaFoldDB" id="A0A317TY51"/>
<dbReference type="EMBL" id="RZGX01000035">
    <property type="protein sequence ID" value="RUR18643.1"/>
    <property type="molecule type" value="Genomic_DNA"/>
</dbReference>
<dbReference type="OrthoDB" id="9795622at2"/>
<evidence type="ECO:0000313" key="5">
    <source>
        <dbReference type="Proteomes" id="UP000287374"/>
    </source>
</evidence>
<name>A0A317TY51_9GAMM</name>
<dbReference type="PANTHER" id="PTHR46211:SF14">
    <property type="entry name" value="GLYCEROPHOSPHODIESTER PHOSPHODIESTERASE"/>
    <property type="match status" value="1"/>
</dbReference>
<dbReference type="Proteomes" id="UP000247152">
    <property type="component" value="Unassembled WGS sequence"/>
</dbReference>
<reference evidence="2 4" key="1">
    <citation type="submission" date="2018-05" db="EMBL/GenBank/DDBJ databases">
        <title>Legionella qingyii sp.nov., whole genome shotgun sequence.</title>
        <authorList>
            <person name="Wu H."/>
            <person name="Zhu Q."/>
            <person name="Hu C."/>
        </authorList>
    </citation>
    <scope>NUCLEOTIDE SEQUENCE [LARGE SCALE GENOMIC DNA]</scope>
    <source>
        <strain evidence="2 4">HEB18</strain>
    </source>
</reference>
<dbReference type="GO" id="GO:0008081">
    <property type="term" value="F:phosphoric diester hydrolase activity"/>
    <property type="evidence" value="ECO:0007669"/>
    <property type="project" value="InterPro"/>
</dbReference>